<feature type="transmembrane region" description="Helical" evidence="8">
    <location>
        <begin position="557"/>
        <end position="576"/>
    </location>
</feature>
<keyword evidence="3" id="KW-1003">Cell membrane</keyword>
<dbReference type="PANTHER" id="PTHR43357:SF3">
    <property type="entry name" value="FE(3+)-TRANSPORT SYSTEM PERMEASE PROTEIN FBPB 2"/>
    <property type="match status" value="1"/>
</dbReference>
<evidence type="ECO:0000313" key="10">
    <source>
        <dbReference type="EMBL" id="TXR53713.1"/>
    </source>
</evidence>
<feature type="transmembrane region" description="Helical" evidence="8">
    <location>
        <begin position="224"/>
        <end position="243"/>
    </location>
</feature>
<comment type="similarity">
    <text evidence="8">Belongs to the binding-protein-dependent transport system permease family.</text>
</comment>
<comment type="subcellular location">
    <subcellularLocation>
        <location evidence="1">Cell inner membrane</location>
        <topology evidence="1">Multi-pass membrane protein</topology>
    </subcellularLocation>
    <subcellularLocation>
        <location evidence="8">Cell membrane</location>
        <topology evidence="8">Multi-pass membrane protein</topology>
    </subcellularLocation>
</comment>
<feature type="transmembrane region" description="Helical" evidence="8">
    <location>
        <begin position="504"/>
        <end position="524"/>
    </location>
</feature>
<keyword evidence="11" id="KW-1185">Reference proteome</keyword>
<feature type="transmembrane region" description="Helical" evidence="8">
    <location>
        <begin position="42"/>
        <end position="66"/>
    </location>
</feature>
<feature type="transmembrane region" description="Helical" evidence="8">
    <location>
        <begin position="170"/>
        <end position="193"/>
    </location>
</feature>
<name>A0A5C8Z8Z7_9GAMM</name>
<dbReference type="Proteomes" id="UP000321764">
    <property type="component" value="Unassembled WGS sequence"/>
</dbReference>
<evidence type="ECO:0000256" key="5">
    <source>
        <dbReference type="ARBA" id="ARBA00022692"/>
    </source>
</evidence>
<feature type="transmembrane region" description="Helical" evidence="8">
    <location>
        <begin position="422"/>
        <end position="441"/>
    </location>
</feature>
<keyword evidence="6 8" id="KW-1133">Transmembrane helix</keyword>
<feature type="domain" description="ABC transmembrane type-1" evidence="9">
    <location>
        <begin position="384"/>
        <end position="576"/>
    </location>
</feature>
<reference evidence="10 11" key="1">
    <citation type="submission" date="2019-07" db="EMBL/GenBank/DDBJ databases">
        <title>Reinekea sp. strain SSH23 genome sequencing and assembly.</title>
        <authorList>
            <person name="Kim I."/>
        </authorList>
    </citation>
    <scope>NUCLEOTIDE SEQUENCE [LARGE SCALE GENOMIC DNA]</scope>
    <source>
        <strain evidence="10 11">SSH23</strain>
    </source>
</reference>
<dbReference type="EMBL" id="VKAD01000001">
    <property type="protein sequence ID" value="TXR53713.1"/>
    <property type="molecule type" value="Genomic_DNA"/>
</dbReference>
<keyword evidence="5 8" id="KW-0812">Transmembrane</keyword>
<feature type="transmembrane region" description="Helical" evidence="8">
    <location>
        <begin position="453"/>
        <end position="472"/>
    </location>
</feature>
<dbReference type="GO" id="GO:0055085">
    <property type="term" value="P:transmembrane transport"/>
    <property type="evidence" value="ECO:0007669"/>
    <property type="project" value="InterPro"/>
</dbReference>
<dbReference type="InterPro" id="IPR000515">
    <property type="entry name" value="MetI-like"/>
</dbReference>
<dbReference type="SUPFAM" id="SSF161098">
    <property type="entry name" value="MetI-like"/>
    <property type="match status" value="2"/>
</dbReference>
<dbReference type="Pfam" id="PF00528">
    <property type="entry name" value="BPD_transp_1"/>
    <property type="match status" value="2"/>
</dbReference>
<dbReference type="InterPro" id="IPR035906">
    <property type="entry name" value="MetI-like_sf"/>
</dbReference>
<evidence type="ECO:0000256" key="7">
    <source>
        <dbReference type="ARBA" id="ARBA00023136"/>
    </source>
</evidence>
<feature type="transmembrane region" description="Helical" evidence="8">
    <location>
        <begin position="388"/>
        <end position="410"/>
    </location>
</feature>
<organism evidence="10 11">
    <name type="scientific">Reinekea thalattae</name>
    <dbReference type="NCBI Taxonomy" id="2593301"/>
    <lineage>
        <taxon>Bacteria</taxon>
        <taxon>Pseudomonadati</taxon>
        <taxon>Pseudomonadota</taxon>
        <taxon>Gammaproteobacteria</taxon>
        <taxon>Oceanospirillales</taxon>
        <taxon>Saccharospirillaceae</taxon>
        <taxon>Reinekea</taxon>
    </lineage>
</organism>
<dbReference type="CDD" id="cd06261">
    <property type="entry name" value="TM_PBP2"/>
    <property type="match status" value="2"/>
</dbReference>
<feature type="transmembrane region" description="Helical" evidence="8">
    <location>
        <begin position="100"/>
        <end position="117"/>
    </location>
</feature>
<evidence type="ECO:0000256" key="4">
    <source>
        <dbReference type="ARBA" id="ARBA00022519"/>
    </source>
</evidence>
<keyword evidence="7 8" id="KW-0472">Membrane</keyword>
<dbReference type="OrthoDB" id="27542at2"/>
<dbReference type="AlphaFoldDB" id="A0A5C8Z8Z7"/>
<comment type="caution">
    <text evidence="10">The sequence shown here is derived from an EMBL/GenBank/DDBJ whole genome shotgun (WGS) entry which is preliminary data.</text>
</comment>
<dbReference type="PROSITE" id="PS50928">
    <property type="entry name" value="ABC_TM1"/>
    <property type="match status" value="2"/>
</dbReference>
<sequence>MILRARKKSSARSRNNSLMAFSLLGGTGATVASTRWLRPLLFWLTTALLLLLVGLPVLAIVAYALFPHINEWSFAQPFSAIIPSLSDLDLLSAIGNSLVLSFSVTLLSVVIALPLAIQRQHLAESNGRLWDALMLVPFLIPPYIGAMSWMQLLQRRGFIEQLFGFNLNDLLYSFPGLVIVMSLHLFPMIYVAASQSLRIIGQRYGDVARVFGGQPWPIFFRIQLPLVSVSLLASGLMVFVLTFEEFGTPEILGSRFGFEVIVTSIHKKFTDWPIDLPGASVLSLILIGIAFAAFKTHGWLTKRFTTDIDTPLLTATKIEVPRYRSIIANGWFCLVAIPAVILPVVTIAISASQKTLTGGLAWSNLGLQHFIAITAVNSEPWQALTTSLLLAFGAALGSVGIALLVAFTLVRMQPKGLALLDFLSLLPNALPGMAVAVGLILTWNQSFWPMTPYNSSAILLLAYMTLTLPYPIRTLTAALKQLPLSLDEAGYVFGASELRVLLRVLWPLIAPVALASGFIVFAISSRELVSSLMLAPPGVNTVATYVFHQFDQGSVNAGMAMSLVTILVSGSIIRLGQSLTRSNML</sequence>
<feature type="transmembrane region" description="Helical" evidence="8">
    <location>
        <begin position="326"/>
        <end position="349"/>
    </location>
</feature>
<feature type="transmembrane region" description="Helical" evidence="8">
    <location>
        <begin position="129"/>
        <end position="150"/>
    </location>
</feature>
<evidence type="ECO:0000259" key="9">
    <source>
        <dbReference type="PROSITE" id="PS50928"/>
    </source>
</evidence>
<evidence type="ECO:0000256" key="6">
    <source>
        <dbReference type="ARBA" id="ARBA00022989"/>
    </source>
</evidence>
<feature type="domain" description="ABC transmembrane type-1" evidence="9">
    <location>
        <begin position="94"/>
        <end position="293"/>
    </location>
</feature>
<dbReference type="Gene3D" id="1.10.3720.10">
    <property type="entry name" value="MetI-like"/>
    <property type="match status" value="2"/>
</dbReference>
<evidence type="ECO:0000256" key="8">
    <source>
        <dbReference type="RuleBase" id="RU363032"/>
    </source>
</evidence>
<evidence type="ECO:0000256" key="2">
    <source>
        <dbReference type="ARBA" id="ARBA00022448"/>
    </source>
</evidence>
<feature type="transmembrane region" description="Helical" evidence="8">
    <location>
        <begin position="276"/>
        <end position="294"/>
    </location>
</feature>
<gene>
    <name evidence="10" type="ORF">FME95_03905</name>
</gene>
<protein>
    <submittedName>
        <fullName evidence="10">Iron ABC transporter permease</fullName>
    </submittedName>
</protein>
<evidence type="ECO:0000256" key="3">
    <source>
        <dbReference type="ARBA" id="ARBA00022475"/>
    </source>
</evidence>
<proteinExistence type="inferred from homology"/>
<evidence type="ECO:0000256" key="1">
    <source>
        <dbReference type="ARBA" id="ARBA00004429"/>
    </source>
</evidence>
<accession>A0A5C8Z8Z7</accession>
<evidence type="ECO:0000313" key="11">
    <source>
        <dbReference type="Proteomes" id="UP000321764"/>
    </source>
</evidence>
<keyword evidence="2 8" id="KW-0813">Transport</keyword>
<dbReference type="PANTHER" id="PTHR43357">
    <property type="entry name" value="INNER MEMBRANE ABC TRANSPORTER PERMEASE PROTEIN YDCV"/>
    <property type="match status" value="1"/>
</dbReference>
<keyword evidence="4" id="KW-0997">Cell inner membrane</keyword>
<dbReference type="GO" id="GO:0005886">
    <property type="term" value="C:plasma membrane"/>
    <property type="evidence" value="ECO:0007669"/>
    <property type="project" value="UniProtKB-SubCell"/>
</dbReference>